<dbReference type="NCBIfam" id="NF037995">
    <property type="entry name" value="TRAP_S1"/>
    <property type="match status" value="1"/>
</dbReference>
<dbReference type="GO" id="GO:0030246">
    <property type="term" value="F:carbohydrate binding"/>
    <property type="evidence" value="ECO:0007669"/>
    <property type="project" value="TreeGrafter"/>
</dbReference>
<dbReference type="Gene3D" id="3.40.190.170">
    <property type="entry name" value="Bacterial extracellular solute-binding protein, family 7"/>
    <property type="match status" value="1"/>
</dbReference>
<sequence length="347" mass="39211">MRKDLAERRYCAVRIKAVLLFGLAMVILTACGGRKEDQKMASAPEFVFTYAENQAEDYPTTQGARRFADLVEEKTGGRIKILVKADGDLGDEKTVIEQIQFGGVDFARVSLTPLAEFVPRLNVLQMPYLYTGREHMWKVLDGEIGDDFLNSFDGSGFVALSWYDAGARNFYSSTKPITKLEDMKGMKIRVQESELMVGMIEALGASAVPMAYDKVYSALQTGLIDGAENNWPSYESTAHYEVAGYYTIDEHNRVPELQLISRVTWEKLTKEDQDIIRECARESSLYERELWEERERSSEKKVRDAGCQVVELSPEEKARFQEAVTSMYGEYCAEYMDMIDAIAAAGK</sequence>
<dbReference type="AlphaFoldDB" id="D3AAS7"/>
<dbReference type="PIRSF" id="PIRSF006470">
    <property type="entry name" value="DctB"/>
    <property type="match status" value="1"/>
</dbReference>
<dbReference type="InterPro" id="IPR018389">
    <property type="entry name" value="DctP_fam"/>
</dbReference>
<organism evidence="2 3">
    <name type="scientific">Hungatella hathewayi DSM 13479</name>
    <dbReference type="NCBI Taxonomy" id="566550"/>
    <lineage>
        <taxon>Bacteria</taxon>
        <taxon>Bacillati</taxon>
        <taxon>Bacillota</taxon>
        <taxon>Clostridia</taxon>
        <taxon>Lachnospirales</taxon>
        <taxon>Lachnospiraceae</taxon>
        <taxon>Hungatella</taxon>
    </lineage>
</organism>
<reference evidence="2 3" key="1">
    <citation type="submission" date="2010-01" db="EMBL/GenBank/DDBJ databases">
        <authorList>
            <person name="Weinstock G."/>
            <person name="Sodergren E."/>
            <person name="Clifton S."/>
            <person name="Fulton L."/>
            <person name="Fulton B."/>
            <person name="Courtney L."/>
            <person name="Fronick C."/>
            <person name="Harrison M."/>
            <person name="Strong C."/>
            <person name="Farmer C."/>
            <person name="Delahaunty K."/>
            <person name="Markovic C."/>
            <person name="Hall O."/>
            <person name="Minx P."/>
            <person name="Tomlinson C."/>
            <person name="Mitreva M."/>
            <person name="Nelson J."/>
            <person name="Hou S."/>
            <person name="Wollam A."/>
            <person name="Pepin K.H."/>
            <person name="Johnson M."/>
            <person name="Bhonagiri V."/>
            <person name="Nash W.E."/>
            <person name="Warren W."/>
            <person name="Chinwalla A."/>
            <person name="Mardis E.R."/>
            <person name="Wilson R.K."/>
        </authorList>
    </citation>
    <scope>NUCLEOTIDE SEQUENCE [LARGE SCALE GENOMIC DNA]</scope>
    <source>
        <strain evidence="2 3">DSM 13479</strain>
    </source>
</reference>
<keyword evidence="1" id="KW-0732">Signal</keyword>
<evidence type="ECO:0000256" key="1">
    <source>
        <dbReference type="ARBA" id="ARBA00022729"/>
    </source>
</evidence>
<dbReference type="EMBL" id="ACIO01000043">
    <property type="protein sequence ID" value="EFD01092.1"/>
    <property type="molecule type" value="Genomic_DNA"/>
</dbReference>
<dbReference type="GO" id="GO:0030288">
    <property type="term" value="C:outer membrane-bounded periplasmic space"/>
    <property type="evidence" value="ECO:0007669"/>
    <property type="project" value="InterPro"/>
</dbReference>
<dbReference type="GO" id="GO:0055085">
    <property type="term" value="P:transmembrane transport"/>
    <property type="evidence" value="ECO:0007669"/>
    <property type="project" value="InterPro"/>
</dbReference>
<dbReference type="HOGENOM" id="CLU_036176_4_0_9"/>
<evidence type="ECO:0000313" key="3">
    <source>
        <dbReference type="Proteomes" id="UP000004968"/>
    </source>
</evidence>
<dbReference type="Pfam" id="PF03480">
    <property type="entry name" value="DctP"/>
    <property type="match status" value="1"/>
</dbReference>
<proteinExistence type="predicted"/>
<dbReference type="InterPro" id="IPR038404">
    <property type="entry name" value="TRAP_DctP_sf"/>
</dbReference>
<dbReference type="PANTHER" id="PTHR33376:SF2">
    <property type="entry name" value="DICARBOXYLATE-BINDING PERIPLASMIC PROTEIN"/>
    <property type="match status" value="1"/>
</dbReference>
<comment type="caution">
    <text evidence="2">The sequence shown here is derived from an EMBL/GenBank/DDBJ whole genome shotgun (WGS) entry which is preliminary data.</text>
</comment>
<dbReference type="InterPro" id="IPR004682">
    <property type="entry name" value="TRAP_DctP"/>
</dbReference>
<evidence type="ECO:0000313" key="2">
    <source>
        <dbReference type="EMBL" id="EFD01092.1"/>
    </source>
</evidence>
<keyword evidence="2" id="KW-0675">Receptor</keyword>
<dbReference type="Proteomes" id="UP000004968">
    <property type="component" value="Unassembled WGS sequence"/>
</dbReference>
<dbReference type="PROSITE" id="PS51257">
    <property type="entry name" value="PROKAR_LIPOPROTEIN"/>
    <property type="match status" value="1"/>
</dbReference>
<dbReference type="CDD" id="cd13671">
    <property type="entry name" value="PBP2_TRAP_SBP_like_3"/>
    <property type="match status" value="1"/>
</dbReference>
<protein>
    <submittedName>
        <fullName evidence="2">TRAP transporter solute receptor, DctP family</fullName>
    </submittedName>
</protein>
<dbReference type="NCBIfam" id="TIGR00787">
    <property type="entry name" value="dctP"/>
    <property type="match status" value="1"/>
</dbReference>
<dbReference type="PANTHER" id="PTHR33376">
    <property type="match status" value="1"/>
</dbReference>
<name>D3AAS7_9FIRM</name>
<accession>D3AAS7</accession>
<gene>
    <name evidence="2" type="ORF">CLOSTHATH_00698</name>
</gene>